<evidence type="ECO:0000313" key="5">
    <source>
        <dbReference type="Proteomes" id="UP001157733"/>
    </source>
</evidence>
<keyword evidence="5" id="KW-1185">Reference proteome</keyword>
<accession>A0ABM9HD79</accession>
<dbReference type="SUPFAM" id="SSF54631">
    <property type="entry name" value="CBS-domain pair"/>
    <property type="match status" value="1"/>
</dbReference>
<dbReference type="PROSITE" id="PS51371">
    <property type="entry name" value="CBS"/>
    <property type="match status" value="2"/>
</dbReference>
<sequence length="139" mass="15452">MKKRKQENPIEEVGDYMNAPVVTVDATQNIQAAAKFMHDQHVGSLIVQQAGKPIGIVTETDFARKVIAKGLKPDTAKVEDIMTSPVHSIDCHEAVLDANKFMAKNKIRHVVVTDKGEVVGVLSVRDLVHYFSNPRMRTF</sequence>
<evidence type="ECO:0000313" key="4">
    <source>
        <dbReference type="EMBL" id="CAI2718070.1"/>
    </source>
</evidence>
<gene>
    <name evidence="4" type="ORF">NSPWAT_1211</name>
</gene>
<dbReference type="PANTHER" id="PTHR43080:SF2">
    <property type="entry name" value="CBS DOMAIN-CONTAINING PROTEIN"/>
    <property type="match status" value="1"/>
</dbReference>
<reference evidence="4 5" key="1">
    <citation type="submission" date="2022-09" db="EMBL/GenBank/DDBJ databases">
        <authorList>
            <person name="Kop L."/>
        </authorList>
    </citation>
    <scope>NUCLEOTIDE SEQUENCE [LARGE SCALE GENOMIC DNA]</scope>
    <source>
        <strain evidence="4 5">347</strain>
    </source>
</reference>
<feature type="domain" description="CBS" evidence="3">
    <location>
        <begin position="17"/>
        <end position="75"/>
    </location>
</feature>
<organism evidence="4 5">
    <name type="scientific">Nitrospina watsonii</name>
    <dbReference type="NCBI Taxonomy" id="1323948"/>
    <lineage>
        <taxon>Bacteria</taxon>
        <taxon>Pseudomonadati</taxon>
        <taxon>Nitrospinota/Tectimicrobiota group</taxon>
        <taxon>Nitrospinota</taxon>
        <taxon>Nitrospinia</taxon>
        <taxon>Nitrospinales</taxon>
        <taxon>Nitrospinaceae</taxon>
        <taxon>Nitrospina</taxon>
    </lineage>
</organism>
<dbReference type="Proteomes" id="UP001157733">
    <property type="component" value="Chromosome"/>
</dbReference>
<dbReference type="InterPro" id="IPR000644">
    <property type="entry name" value="CBS_dom"/>
</dbReference>
<dbReference type="PANTHER" id="PTHR43080">
    <property type="entry name" value="CBS DOMAIN-CONTAINING PROTEIN CBSX3, MITOCHONDRIAL"/>
    <property type="match status" value="1"/>
</dbReference>
<dbReference type="Pfam" id="PF00571">
    <property type="entry name" value="CBS"/>
    <property type="match status" value="2"/>
</dbReference>
<proteinExistence type="predicted"/>
<dbReference type="InterPro" id="IPR051257">
    <property type="entry name" value="Diverse_CBS-Domain"/>
</dbReference>
<dbReference type="Gene3D" id="3.10.580.10">
    <property type="entry name" value="CBS-domain"/>
    <property type="match status" value="1"/>
</dbReference>
<keyword evidence="1 2" id="KW-0129">CBS domain</keyword>
<evidence type="ECO:0000256" key="1">
    <source>
        <dbReference type="ARBA" id="ARBA00023122"/>
    </source>
</evidence>
<evidence type="ECO:0000256" key="2">
    <source>
        <dbReference type="PROSITE-ProRule" id="PRU00703"/>
    </source>
</evidence>
<evidence type="ECO:0000259" key="3">
    <source>
        <dbReference type="PROSITE" id="PS51371"/>
    </source>
</evidence>
<feature type="domain" description="CBS" evidence="3">
    <location>
        <begin position="82"/>
        <end position="138"/>
    </location>
</feature>
<dbReference type="EMBL" id="OX336137">
    <property type="protein sequence ID" value="CAI2718070.1"/>
    <property type="molecule type" value="Genomic_DNA"/>
</dbReference>
<dbReference type="RefSeq" id="WP_282010978.1">
    <property type="nucleotide sequence ID" value="NZ_OX336137.1"/>
</dbReference>
<dbReference type="InterPro" id="IPR046342">
    <property type="entry name" value="CBS_dom_sf"/>
</dbReference>
<name>A0ABM9HD79_9BACT</name>
<protein>
    <recommendedName>
        <fullName evidence="3">CBS domain-containing protein</fullName>
    </recommendedName>
</protein>
<dbReference type="SMART" id="SM00116">
    <property type="entry name" value="CBS"/>
    <property type="match status" value="2"/>
</dbReference>